<name>A0A4S8FC49_9BURK</name>
<dbReference type="EMBL" id="STFG01000002">
    <property type="protein sequence ID" value="THU04435.1"/>
    <property type="molecule type" value="Genomic_DNA"/>
</dbReference>
<evidence type="ECO:0000313" key="2">
    <source>
        <dbReference type="EMBL" id="THU04435.1"/>
    </source>
</evidence>
<reference evidence="2 3" key="1">
    <citation type="journal article" date="2015" name="Antonie Van Leeuwenhoek">
        <title>Lampropedia puyangensis sp. nov., isolated from symptomatic bark of Populus ? euramericana canker and emended description of Lampropedia hyalina (Ehrenberg 1832) Lee et al. 2004.</title>
        <authorList>
            <person name="Li Y."/>
            <person name="Wang T."/>
            <person name="Piao C.G."/>
            <person name="Wang L.F."/>
            <person name="Tian G.Z."/>
            <person name="Zhu T.H."/>
            <person name="Guo M.W."/>
        </authorList>
    </citation>
    <scope>NUCLEOTIDE SEQUENCE [LARGE SCALE GENOMIC DNA]</scope>
    <source>
        <strain evidence="2 3">2-bin</strain>
    </source>
</reference>
<evidence type="ECO:0008006" key="4">
    <source>
        <dbReference type="Google" id="ProtNLM"/>
    </source>
</evidence>
<organism evidence="2 3">
    <name type="scientific">Lampropedia puyangensis</name>
    <dbReference type="NCBI Taxonomy" id="1330072"/>
    <lineage>
        <taxon>Bacteria</taxon>
        <taxon>Pseudomonadati</taxon>
        <taxon>Pseudomonadota</taxon>
        <taxon>Betaproteobacteria</taxon>
        <taxon>Burkholderiales</taxon>
        <taxon>Comamonadaceae</taxon>
        <taxon>Lampropedia</taxon>
    </lineage>
</organism>
<keyword evidence="3" id="KW-1185">Reference proteome</keyword>
<proteinExistence type="predicted"/>
<gene>
    <name evidence="2" type="ORF">E9531_03305</name>
</gene>
<comment type="caution">
    <text evidence="2">The sequence shown here is derived from an EMBL/GenBank/DDBJ whole genome shotgun (WGS) entry which is preliminary data.</text>
</comment>
<protein>
    <recommendedName>
        <fullName evidence="4">SPOR domain-containing protein</fullName>
    </recommendedName>
</protein>
<dbReference type="RefSeq" id="WP_136572330.1">
    <property type="nucleotide sequence ID" value="NZ_STFG01000002.1"/>
</dbReference>
<dbReference type="Proteomes" id="UP000308917">
    <property type="component" value="Unassembled WGS sequence"/>
</dbReference>
<feature type="region of interest" description="Disordered" evidence="1">
    <location>
        <begin position="108"/>
        <end position="158"/>
    </location>
</feature>
<evidence type="ECO:0000313" key="3">
    <source>
        <dbReference type="Proteomes" id="UP000308917"/>
    </source>
</evidence>
<evidence type="ECO:0000256" key="1">
    <source>
        <dbReference type="SAM" id="MobiDB-lite"/>
    </source>
</evidence>
<sequence>MLRMVVVVLLLANGLYFAWAQGHLASLGQMVGWGASPTLEGASAPISDSSAETHTPLNPDAIEWQLPTQAVNQPTVQSAAQSTAPAIAEPAPPNVAVSLTAAPQADAGSVTAEAAAPEQSADVVVRPEEQVSVAQEQKPQESPQPQPEPERSSPVAVAEAPKQCMAIGPFSPEQMEPIRASLQGIARNQWRIEDSPVSGRWMVFWGGASDELVLSARKGELQSKGVSHERLRSSPVGIGFSLGRFSSEAAAQQHKRDIERKGIRGTSVEVERAPSTVYTIEFPDYATIKEVVRRDLSRYFGARNLQAC</sequence>
<dbReference type="OrthoDB" id="9153162at2"/>
<accession>A0A4S8FC49</accession>
<dbReference type="AlphaFoldDB" id="A0A4S8FC49"/>